<dbReference type="Gene3D" id="3.40.50.10610">
    <property type="entry name" value="ABC-type transport auxiliary lipoprotein component"/>
    <property type="match status" value="1"/>
</dbReference>
<dbReference type="AlphaFoldDB" id="A0A6J4TY41"/>
<accession>A0A6J4TY41</accession>
<organism evidence="2">
    <name type="scientific">uncultured Sphingomonadaceae bacterium</name>
    <dbReference type="NCBI Taxonomy" id="169976"/>
    <lineage>
        <taxon>Bacteria</taxon>
        <taxon>Pseudomonadati</taxon>
        <taxon>Pseudomonadota</taxon>
        <taxon>Alphaproteobacteria</taxon>
        <taxon>Sphingomonadales</taxon>
        <taxon>Sphingomonadaceae</taxon>
        <taxon>environmental samples</taxon>
    </lineage>
</organism>
<sequence>MKQSSVLVLVGAALLSGCGLLGGKVPPSLMTLNPAASVAAQTNRSAATGDTITVVAPALVQEINTNRVPVRSGGVAIAYVKDAQWVDTPDTLFRDLLGETIAARTGRVVLNDQQRTLDPGARLTGRLLAFSVDADRSEAVVTYDATLLRARSTQVETRRSEARVPVATIDRAGVSAALNQAANQVAGDIATWIGG</sequence>
<evidence type="ECO:0000313" key="2">
    <source>
        <dbReference type="EMBL" id="CAA9533828.1"/>
    </source>
</evidence>
<dbReference type="SUPFAM" id="SSF159594">
    <property type="entry name" value="XCC0632-like"/>
    <property type="match status" value="1"/>
</dbReference>
<name>A0A6J4TY41_9SPHN</name>
<dbReference type="PROSITE" id="PS51257">
    <property type="entry name" value="PROKAR_LIPOPROTEIN"/>
    <property type="match status" value="1"/>
</dbReference>
<protein>
    <recommendedName>
        <fullName evidence="1">ABC-type transport auxiliary lipoprotein component domain-containing protein</fullName>
    </recommendedName>
</protein>
<feature type="domain" description="ABC-type transport auxiliary lipoprotein component" evidence="1">
    <location>
        <begin position="36"/>
        <end position="190"/>
    </location>
</feature>
<evidence type="ECO:0000259" key="1">
    <source>
        <dbReference type="Pfam" id="PF03886"/>
    </source>
</evidence>
<proteinExistence type="predicted"/>
<dbReference type="EMBL" id="CADCVX010000557">
    <property type="protein sequence ID" value="CAA9533828.1"/>
    <property type="molecule type" value="Genomic_DNA"/>
</dbReference>
<reference evidence="2" key="1">
    <citation type="submission" date="2020-02" db="EMBL/GenBank/DDBJ databases">
        <authorList>
            <person name="Meier V. D."/>
        </authorList>
    </citation>
    <scope>NUCLEOTIDE SEQUENCE</scope>
    <source>
        <strain evidence="2">AVDCRST_MAG91</strain>
    </source>
</reference>
<dbReference type="InterPro" id="IPR005586">
    <property type="entry name" value="ABC_trans_aux"/>
</dbReference>
<dbReference type="Pfam" id="PF03886">
    <property type="entry name" value="ABC_trans_aux"/>
    <property type="match status" value="1"/>
</dbReference>
<gene>
    <name evidence="2" type="ORF">AVDCRST_MAG91-3200</name>
</gene>